<dbReference type="InterPro" id="IPR011051">
    <property type="entry name" value="RmlC_Cupin_sf"/>
</dbReference>
<dbReference type="AlphaFoldDB" id="A0A6M0RX97"/>
<dbReference type="Proteomes" id="UP000481033">
    <property type="component" value="Unassembled WGS sequence"/>
</dbReference>
<feature type="domain" description="Cupin type-1" evidence="1">
    <location>
        <begin position="104"/>
        <end position="193"/>
    </location>
</feature>
<name>A0A6M0RX97_9CYAN</name>
<sequence length="209" mass="23793">MIQGRATQGQDWMVADDGQVQACTTPRQWDLLETPYHFHRFLTQVEDVLKKSLNEYDCLPAIRHLVRKLALNSYWLQTQHPKLSTLSDVAIQTLYNEIGYPLTVQTNTYPPGMVSPIHNHGTWGVVTLLKGEEKNTFWQHTPTQAFKDKLTPVGEKIFRPGDVISFSPGAIHCVEAVGSTPLVTFNLYGETHSKDRFKFDPKTHQAKNF</sequence>
<reference evidence="2 3" key="1">
    <citation type="journal article" date="2020" name="Microb. Ecol.">
        <title>Ecogenomics of the Marine Benthic Filamentous Cyanobacterium Adonisia.</title>
        <authorList>
            <person name="Walter J.M."/>
            <person name="Coutinho F.H."/>
            <person name="Leomil L."/>
            <person name="Hargreaves P.I."/>
            <person name="Campeao M.E."/>
            <person name="Vieira V.V."/>
            <person name="Silva B.S."/>
            <person name="Fistarol G.O."/>
            <person name="Salomon P.S."/>
            <person name="Sawabe T."/>
            <person name="Mino S."/>
            <person name="Hosokawa M."/>
            <person name="Miyashita H."/>
            <person name="Maruyama F."/>
            <person name="van Verk M.C."/>
            <person name="Dutilh B.E."/>
            <person name="Thompson C.C."/>
            <person name="Thompson F.L."/>
        </authorList>
    </citation>
    <scope>NUCLEOTIDE SEQUENCE [LARGE SCALE GENOMIC DNA]</scope>
    <source>
        <strain evidence="2 3">CCMR0081</strain>
    </source>
</reference>
<protein>
    <submittedName>
        <fullName evidence="2">Cupin</fullName>
    </submittedName>
</protein>
<accession>A0A6M0RX97</accession>
<dbReference type="Pfam" id="PF00190">
    <property type="entry name" value="Cupin_1"/>
    <property type="match status" value="1"/>
</dbReference>
<evidence type="ECO:0000313" key="3">
    <source>
        <dbReference type="Proteomes" id="UP000481033"/>
    </source>
</evidence>
<dbReference type="InterPro" id="IPR014710">
    <property type="entry name" value="RmlC-like_jellyroll"/>
</dbReference>
<proteinExistence type="predicted"/>
<comment type="caution">
    <text evidence="2">The sequence shown here is derived from an EMBL/GenBank/DDBJ whole genome shotgun (WGS) entry which is preliminary data.</text>
</comment>
<dbReference type="RefSeq" id="WP_348917921.1">
    <property type="nucleotide sequence ID" value="NZ_QXHD01000004.1"/>
</dbReference>
<dbReference type="EMBL" id="QXHD01000004">
    <property type="protein sequence ID" value="NEZ60868.1"/>
    <property type="molecule type" value="Genomic_DNA"/>
</dbReference>
<organism evidence="2 3">
    <name type="scientific">Adonisia turfae CCMR0081</name>
    <dbReference type="NCBI Taxonomy" id="2292702"/>
    <lineage>
        <taxon>Bacteria</taxon>
        <taxon>Bacillati</taxon>
        <taxon>Cyanobacteriota</taxon>
        <taxon>Adonisia</taxon>
        <taxon>Adonisia turfae</taxon>
    </lineage>
</organism>
<keyword evidence="3" id="KW-1185">Reference proteome</keyword>
<dbReference type="InterPro" id="IPR006045">
    <property type="entry name" value="Cupin_1"/>
</dbReference>
<evidence type="ECO:0000259" key="1">
    <source>
        <dbReference type="Pfam" id="PF00190"/>
    </source>
</evidence>
<dbReference type="CDD" id="cd10548">
    <property type="entry name" value="cupin_CDO"/>
    <property type="match status" value="1"/>
</dbReference>
<dbReference type="SUPFAM" id="SSF51182">
    <property type="entry name" value="RmlC-like cupins"/>
    <property type="match status" value="1"/>
</dbReference>
<dbReference type="Gene3D" id="2.60.120.10">
    <property type="entry name" value="Jelly Rolls"/>
    <property type="match status" value="1"/>
</dbReference>
<evidence type="ECO:0000313" key="2">
    <source>
        <dbReference type="EMBL" id="NEZ60868.1"/>
    </source>
</evidence>
<gene>
    <name evidence="2" type="ORF">DXZ20_35590</name>
</gene>